<evidence type="ECO:0000256" key="4">
    <source>
        <dbReference type="SAM" id="MobiDB-lite"/>
    </source>
</evidence>
<proteinExistence type="predicted"/>
<dbReference type="OrthoDB" id="9807069at2"/>
<evidence type="ECO:0000313" key="6">
    <source>
        <dbReference type="EMBL" id="RNF86489.1"/>
    </source>
</evidence>
<dbReference type="Gene3D" id="1.10.10.10">
    <property type="entry name" value="Winged helix-like DNA-binding domain superfamily/Winged helix DNA-binding domain"/>
    <property type="match status" value="1"/>
</dbReference>
<evidence type="ECO:0000259" key="5">
    <source>
        <dbReference type="PROSITE" id="PS51118"/>
    </source>
</evidence>
<organism evidence="6 7">
    <name type="scientific">Montanilutibacter psychrotolerans</name>
    <dbReference type="NCBI Taxonomy" id="1327343"/>
    <lineage>
        <taxon>Bacteria</taxon>
        <taxon>Pseudomonadati</taxon>
        <taxon>Pseudomonadota</taxon>
        <taxon>Gammaproteobacteria</taxon>
        <taxon>Lysobacterales</taxon>
        <taxon>Lysobacteraceae</taxon>
        <taxon>Montanilutibacter</taxon>
    </lineage>
</organism>
<protein>
    <submittedName>
        <fullName evidence="6">Transcriptional regulator</fullName>
    </submittedName>
</protein>
<feature type="region of interest" description="Disordered" evidence="4">
    <location>
        <begin position="108"/>
        <end position="136"/>
    </location>
</feature>
<dbReference type="InterPro" id="IPR036390">
    <property type="entry name" value="WH_DNA-bd_sf"/>
</dbReference>
<dbReference type="Pfam" id="PF01638">
    <property type="entry name" value="HxlR"/>
    <property type="match status" value="1"/>
</dbReference>
<evidence type="ECO:0000256" key="3">
    <source>
        <dbReference type="ARBA" id="ARBA00023163"/>
    </source>
</evidence>
<name>A0A3M8SZ30_9GAMM</name>
<keyword evidence="3" id="KW-0804">Transcription</keyword>
<keyword evidence="2" id="KW-0238">DNA-binding</keyword>
<dbReference type="InterPro" id="IPR036388">
    <property type="entry name" value="WH-like_DNA-bd_sf"/>
</dbReference>
<comment type="caution">
    <text evidence="6">The sequence shown here is derived from an EMBL/GenBank/DDBJ whole genome shotgun (WGS) entry which is preliminary data.</text>
</comment>
<feature type="domain" description="HTH hxlR-type" evidence="5">
    <location>
        <begin position="8"/>
        <end position="106"/>
    </location>
</feature>
<dbReference type="Proteomes" id="UP000267049">
    <property type="component" value="Unassembled WGS sequence"/>
</dbReference>
<dbReference type="SUPFAM" id="SSF46785">
    <property type="entry name" value="Winged helix' DNA-binding domain"/>
    <property type="match status" value="1"/>
</dbReference>
<evidence type="ECO:0000256" key="2">
    <source>
        <dbReference type="ARBA" id="ARBA00023125"/>
    </source>
</evidence>
<dbReference type="PANTHER" id="PTHR33204:SF29">
    <property type="entry name" value="TRANSCRIPTIONAL REGULATOR"/>
    <property type="match status" value="1"/>
</dbReference>
<keyword evidence="7" id="KW-1185">Reference proteome</keyword>
<reference evidence="6 7" key="1">
    <citation type="submission" date="2018-11" db="EMBL/GenBank/DDBJ databases">
        <title>Lysobacter cryohumiis sp. nov., isolated from soil in the Tianshan Mountains, Xinjiang, China.</title>
        <authorList>
            <person name="Luo Y."/>
            <person name="Sheng H."/>
        </authorList>
    </citation>
    <scope>NUCLEOTIDE SEQUENCE [LARGE SCALE GENOMIC DNA]</scope>
    <source>
        <strain evidence="6 7">ZS60</strain>
    </source>
</reference>
<dbReference type="GO" id="GO:0003677">
    <property type="term" value="F:DNA binding"/>
    <property type="evidence" value="ECO:0007669"/>
    <property type="project" value="UniProtKB-KW"/>
</dbReference>
<dbReference type="EMBL" id="RIBS01000001">
    <property type="protein sequence ID" value="RNF86489.1"/>
    <property type="molecule type" value="Genomic_DNA"/>
</dbReference>
<dbReference type="PANTHER" id="PTHR33204">
    <property type="entry name" value="TRANSCRIPTIONAL REGULATOR, MARR FAMILY"/>
    <property type="match status" value="1"/>
</dbReference>
<keyword evidence="1" id="KW-0805">Transcription regulation</keyword>
<dbReference type="AlphaFoldDB" id="A0A3M8SZ30"/>
<gene>
    <name evidence="6" type="ORF">EER27_03530</name>
</gene>
<dbReference type="PROSITE" id="PS51118">
    <property type="entry name" value="HTH_HXLR"/>
    <property type="match status" value="1"/>
</dbReference>
<dbReference type="RefSeq" id="WP_123086604.1">
    <property type="nucleotide sequence ID" value="NZ_RIBS01000001.1"/>
</dbReference>
<accession>A0A3M8SZ30</accession>
<evidence type="ECO:0000256" key="1">
    <source>
        <dbReference type="ARBA" id="ARBA00023015"/>
    </source>
</evidence>
<dbReference type="InterPro" id="IPR002577">
    <property type="entry name" value="HTH_HxlR"/>
</dbReference>
<sequence length="136" mass="14655">MANTHYDCGIGPAFEAIGGKWKVAILWELSFGSVRFGELKRKVSGVTEKMLIQQLRELDRDGLISRTVFHEVPPRVEYALTQWGVSLNAALAPIADWGEAFARATGRYPAPASDSSAVAHPSNEPLASARAESASG</sequence>
<evidence type="ECO:0000313" key="7">
    <source>
        <dbReference type="Proteomes" id="UP000267049"/>
    </source>
</evidence>